<name>A0A1R1YQX1_9FUNG</name>
<protein>
    <submittedName>
        <fullName evidence="1">Uncharacterized protein</fullName>
    </submittedName>
</protein>
<organism evidence="1 2">
    <name type="scientific">Smittium culicis</name>
    <dbReference type="NCBI Taxonomy" id="133412"/>
    <lineage>
        <taxon>Eukaryota</taxon>
        <taxon>Fungi</taxon>
        <taxon>Fungi incertae sedis</taxon>
        <taxon>Zoopagomycota</taxon>
        <taxon>Kickxellomycotina</taxon>
        <taxon>Harpellomycetes</taxon>
        <taxon>Harpellales</taxon>
        <taxon>Legeriomycetaceae</taxon>
        <taxon>Smittium</taxon>
    </lineage>
</organism>
<gene>
    <name evidence="1" type="ORF">AYI69_g1220</name>
</gene>
<comment type="caution">
    <text evidence="1">The sequence shown here is derived from an EMBL/GenBank/DDBJ whole genome shotgun (WGS) entry which is preliminary data.</text>
</comment>
<dbReference type="AlphaFoldDB" id="A0A1R1YQX1"/>
<reference evidence="2" key="1">
    <citation type="submission" date="2017-01" db="EMBL/GenBank/DDBJ databases">
        <authorList>
            <person name="Wang Y."/>
            <person name="White M."/>
            <person name="Kvist S."/>
            <person name="Moncalvo J.-M."/>
        </authorList>
    </citation>
    <scope>NUCLEOTIDE SEQUENCE [LARGE SCALE GENOMIC DNA]</scope>
    <source>
        <strain evidence="2">ID-206-W2</strain>
    </source>
</reference>
<proteinExistence type="predicted"/>
<dbReference type="OrthoDB" id="10501277at2759"/>
<keyword evidence="2" id="KW-1185">Reference proteome</keyword>
<sequence>MMNGLHDVDMFASRLKKKVASHDDIGDNEVEIRDLISGPDVSLCVSTYPTTSNEYIPIPEKRITTALGKQELVIDSLEDQWSFLEAHSLENYAIDCVFSNNRHFRR</sequence>
<dbReference type="EMBL" id="LSSM01000329">
    <property type="protein sequence ID" value="OMJ29282.1"/>
    <property type="molecule type" value="Genomic_DNA"/>
</dbReference>
<evidence type="ECO:0000313" key="2">
    <source>
        <dbReference type="Proteomes" id="UP000187429"/>
    </source>
</evidence>
<accession>A0A1R1YQX1</accession>
<evidence type="ECO:0000313" key="1">
    <source>
        <dbReference type="EMBL" id="OMJ29282.1"/>
    </source>
</evidence>
<dbReference type="Proteomes" id="UP000187429">
    <property type="component" value="Unassembled WGS sequence"/>
</dbReference>